<dbReference type="Gene3D" id="3.40.190.170">
    <property type="entry name" value="Bacterial extracellular solute-binding protein, family 7"/>
    <property type="match status" value="1"/>
</dbReference>
<comment type="caution">
    <text evidence="3">The sequence shown here is derived from an EMBL/GenBank/DDBJ whole genome shotgun (WGS) entry which is preliminary data.</text>
</comment>
<keyword evidence="4" id="KW-1185">Reference proteome</keyword>
<organism evidence="3 4">
    <name type="scientific">Nesterenkonia flava</name>
    <dbReference type="NCBI Taxonomy" id="469799"/>
    <lineage>
        <taxon>Bacteria</taxon>
        <taxon>Bacillati</taxon>
        <taxon>Actinomycetota</taxon>
        <taxon>Actinomycetes</taxon>
        <taxon>Micrococcales</taxon>
        <taxon>Micrococcaceae</taxon>
        <taxon>Nesterenkonia</taxon>
    </lineage>
</organism>
<evidence type="ECO:0000313" key="4">
    <source>
        <dbReference type="Proteomes" id="UP001260872"/>
    </source>
</evidence>
<dbReference type="InterPro" id="IPR038404">
    <property type="entry name" value="TRAP_DctP_sf"/>
</dbReference>
<dbReference type="PROSITE" id="PS51257">
    <property type="entry name" value="PROKAR_LIPOPROTEIN"/>
    <property type="match status" value="1"/>
</dbReference>
<evidence type="ECO:0000313" key="3">
    <source>
        <dbReference type="EMBL" id="MDR5713071.1"/>
    </source>
</evidence>
<dbReference type="Pfam" id="PF03480">
    <property type="entry name" value="DctP"/>
    <property type="match status" value="1"/>
</dbReference>
<dbReference type="InterPro" id="IPR018389">
    <property type="entry name" value="DctP_fam"/>
</dbReference>
<dbReference type="Proteomes" id="UP001260872">
    <property type="component" value="Unassembled WGS sequence"/>
</dbReference>
<sequence>MPRTSIRKYATAMVAVGALALTACSGTSGSNEGDSADGDVRTLRLSHFMEPSHPIEACGMEALRNHLDGSTLQVETYPAAQLGGETESLEQVFSGNLDMSINGPSFIGVYYEPFNVLDAGYLFENAEALRDLSDSEAVLGVLEDAQEASGMKVFPGWYYGTRYITANTPVESPDDLKNLKLRTPDAPLYKTNITAMGGNPTPMALDELYLALQQGAVDAQENPFPTIKTMNLQEVQDHLSLTGHMVQALHISVGETVWESLTADEQTLLEEGIAAGAEAAYDCVVEQEESIRAEFEAGDDIEVHEIDVTEFRDAVRAELSEGQPFSELYRELIAAQEQ</sequence>
<evidence type="ECO:0000256" key="2">
    <source>
        <dbReference type="SAM" id="SignalP"/>
    </source>
</evidence>
<accession>A0ABU1FWL9</accession>
<dbReference type="PANTHER" id="PTHR33376">
    <property type="match status" value="1"/>
</dbReference>
<dbReference type="PANTHER" id="PTHR33376:SF4">
    <property type="entry name" value="SIALIC ACID-BINDING PERIPLASMIC PROTEIN SIAP"/>
    <property type="match status" value="1"/>
</dbReference>
<keyword evidence="1 2" id="KW-0732">Signal</keyword>
<feature type="chain" id="PRO_5045490884" evidence="2">
    <location>
        <begin position="24"/>
        <end position="338"/>
    </location>
</feature>
<gene>
    <name evidence="3" type="primary">dctP</name>
    <name evidence="3" type="ORF">RH857_13165</name>
</gene>
<feature type="signal peptide" evidence="2">
    <location>
        <begin position="1"/>
        <end position="23"/>
    </location>
</feature>
<dbReference type="RefSeq" id="WP_310538436.1">
    <property type="nucleotide sequence ID" value="NZ_BAAAOC010000065.1"/>
</dbReference>
<name>A0ABU1FWL9_9MICC</name>
<protein>
    <submittedName>
        <fullName evidence="3">TRAP transporter substrate-binding protein DctP</fullName>
    </submittedName>
</protein>
<evidence type="ECO:0000256" key="1">
    <source>
        <dbReference type="ARBA" id="ARBA00022729"/>
    </source>
</evidence>
<proteinExistence type="predicted"/>
<dbReference type="NCBIfam" id="NF037995">
    <property type="entry name" value="TRAP_S1"/>
    <property type="match status" value="1"/>
</dbReference>
<dbReference type="EMBL" id="JAVKGT010000053">
    <property type="protein sequence ID" value="MDR5713071.1"/>
    <property type="molecule type" value="Genomic_DNA"/>
</dbReference>
<reference evidence="4" key="1">
    <citation type="submission" date="2023-07" db="EMBL/GenBank/DDBJ databases">
        <title>Description of three actinobacteria isolated from air of manufacturing shop in a pharmaceutical factory.</title>
        <authorList>
            <person name="Zhang D.-F."/>
        </authorList>
    </citation>
    <scope>NUCLEOTIDE SEQUENCE [LARGE SCALE GENOMIC DNA]</scope>
    <source>
        <strain evidence="4">CCTCC AB 207010</strain>
    </source>
</reference>